<dbReference type="Proteomes" id="UP000217895">
    <property type="component" value="Chromosome"/>
</dbReference>
<dbReference type="AlphaFoldDB" id="A0A1Z4JMM4"/>
<organism evidence="1 2">
    <name type="scientific">Leptolyngbya boryana NIES-2135</name>
    <dbReference type="NCBI Taxonomy" id="1973484"/>
    <lineage>
        <taxon>Bacteria</taxon>
        <taxon>Bacillati</taxon>
        <taxon>Cyanobacteriota</taxon>
        <taxon>Cyanophyceae</taxon>
        <taxon>Leptolyngbyales</taxon>
        <taxon>Leptolyngbyaceae</taxon>
        <taxon>Leptolyngbya group</taxon>
        <taxon>Leptolyngbya</taxon>
    </lineage>
</organism>
<name>A0A1Z4JMM4_LEPBY</name>
<protein>
    <recommendedName>
        <fullName evidence="3">Toxin secretion, membrane fusion protein</fullName>
    </recommendedName>
</protein>
<evidence type="ECO:0000313" key="1">
    <source>
        <dbReference type="EMBL" id="BAY58015.1"/>
    </source>
</evidence>
<reference evidence="1 2" key="1">
    <citation type="submission" date="2017-06" db="EMBL/GenBank/DDBJ databases">
        <title>Genome sequencing of cyanobaciteial culture collection at National Institute for Environmental Studies (NIES).</title>
        <authorList>
            <person name="Hirose Y."/>
            <person name="Shimura Y."/>
            <person name="Fujisawa T."/>
            <person name="Nakamura Y."/>
            <person name="Kawachi M."/>
        </authorList>
    </citation>
    <scope>NUCLEOTIDE SEQUENCE [LARGE SCALE GENOMIC DNA]</scope>
    <source>
        <strain evidence="1 2">NIES-2135</strain>
    </source>
</reference>
<sequence>MQDSPRRSMPVVKTSMRAPNQDIAYWQTQSFQARINALEEIRREYHLWKYGDAEPRLQRVYTIIKR</sequence>
<evidence type="ECO:0008006" key="3">
    <source>
        <dbReference type="Google" id="ProtNLM"/>
    </source>
</evidence>
<gene>
    <name evidence="1" type="ORF">NIES2135_48880</name>
</gene>
<proteinExistence type="predicted"/>
<dbReference type="EMBL" id="AP018203">
    <property type="protein sequence ID" value="BAY58015.1"/>
    <property type="molecule type" value="Genomic_DNA"/>
</dbReference>
<accession>A0A1Z4JMM4</accession>
<keyword evidence="2" id="KW-1185">Reference proteome</keyword>
<evidence type="ECO:0000313" key="2">
    <source>
        <dbReference type="Proteomes" id="UP000217895"/>
    </source>
</evidence>